<gene>
    <name evidence="1" type="ORF">LCGC14_2739150</name>
</gene>
<comment type="caution">
    <text evidence="1">The sequence shown here is derived from an EMBL/GenBank/DDBJ whole genome shotgun (WGS) entry which is preliminary data.</text>
</comment>
<proteinExistence type="predicted"/>
<name>A0A0F8ZSB4_9ZZZZ</name>
<dbReference type="AlphaFoldDB" id="A0A0F8ZSB4"/>
<accession>A0A0F8ZSB4</accession>
<protein>
    <submittedName>
        <fullName evidence="1">Uncharacterized protein</fullName>
    </submittedName>
</protein>
<organism evidence="1">
    <name type="scientific">marine sediment metagenome</name>
    <dbReference type="NCBI Taxonomy" id="412755"/>
    <lineage>
        <taxon>unclassified sequences</taxon>
        <taxon>metagenomes</taxon>
        <taxon>ecological metagenomes</taxon>
    </lineage>
</organism>
<sequence>DQNGVEIKPGSRVVYTFGSAPFARGIVQMINQTEGWAQIKITEVKGIGTCIDARFDTLKVT</sequence>
<evidence type="ECO:0000313" key="1">
    <source>
        <dbReference type="EMBL" id="KKK88840.1"/>
    </source>
</evidence>
<reference evidence="1" key="1">
    <citation type="journal article" date="2015" name="Nature">
        <title>Complex archaea that bridge the gap between prokaryotes and eukaryotes.</title>
        <authorList>
            <person name="Spang A."/>
            <person name="Saw J.H."/>
            <person name="Jorgensen S.L."/>
            <person name="Zaremba-Niedzwiedzka K."/>
            <person name="Martijn J."/>
            <person name="Lind A.E."/>
            <person name="van Eijk R."/>
            <person name="Schleper C."/>
            <person name="Guy L."/>
            <person name="Ettema T.J."/>
        </authorList>
    </citation>
    <scope>NUCLEOTIDE SEQUENCE</scope>
</reference>
<dbReference type="EMBL" id="LAZR01049782">
    <property type="protein sequence ID" value="KKK88840.1"/>
    <property type="molecule type" value="Genomic_DNA"/>
</dbReference>
<feature type="non-terminal residue" evidence="1">
    <location>
        <position position="1"/>
    </location>
</feature>